<dbReference type="PANTHER" id="PTHR33823:SF2">
    <property type="entry name" value="RNA POLYMERASE-BINDING TRANSCRIPTION FACTOR DKSA"/>
    <property type="match status" value="1"/>
</dbReference>
<organism evidence="6 7">
    <name type="scientific">Chromobacterium subtsugae</name>
    <dbReference type="NCBI Taxonomy" id="251747"/>
    <lineage>
        <taxon>Bacteria</taxon>
        <taxon>Pseudomonadati</taxon>
        <taxon>Pseudomonadota</taxon>
        <taxon>Betaproteobacteria</taxon>
        <taxon>Neisseriales</taxon>
        <taxon>Chromobacteriaceae</taxon>
        <taxon>Chromobacterium</taxon>
    </lineage>
</organism>
<dbReference type="Proteomes" id="UP000711178">
    <property type="component" value="Unassembled WGS sequence"/>
</dbReference>
<keyword evidence="2" id="KW-0863">Zinc-finger</keyword>
<dbReference type="Gene3D" id="1.20.120.910">
    <property type="entry name" value="DksA, coiled-coil domain"/>
    <property type="match status" value="1"/>
</dbReference>
<keyword evidence="1" id="KW-0479">Metal-binding</keyword>
<feature type="zinc finger region" description="dksA C4-type" evidence="4">
    <location>
        <begin position="21"/>
        <end position="45"/>
    </location>
</feature>
<evidence type="ECO:0000256" key="3">
    <source>
        <dbReference type="ARBA" id="ARBA00022833"/>
    </source>
</evidence>
<feature type="domain" description="Zinc finger DksA/TraR C4-type" evidence="5">
    <location>
        <begin position="16"/>
        <end position="50"/>
    </location>
</feature>
<dbReference type="SUPFAM" id="SSF57716">
    <property type="entry name" value="Glucocorticoid receptor-like (DNA-binding domain)"/>
    <property type="match status" value="1"/>
</dbReference>
<name>A0ABS7FGQ4_9NEIS</name>
<evidence type="ECO:0000256" key="4">
    <source>
        <dbReference type="PROSITE-ProRule" id="PRU00510"/>
    </source>
</evidence>
<dbReference type="PANTHER" id="PTHR33823">
    <property type="entry name" value="RNA POLYMERASE-BINDING TRANSCRIPTION FACTOR DKSA-RELATED"/>
    <property type="match status" value="1"/>
</dbReference>
<evidence type="ECO:0000256" key="1">
    <source>
        <dbReference type="ARBA" id="ARBA00022723"/>
    </source>
</evidence>
<protein>
    <submittedName>
        <fullName evidence="6">TraR/DksA family transcriptional regulator</fullName>
    </submittedName>
</protein>
<dbReference type="PROSITE" id="PS51128">
    <property type="entry name" value="ZF_DKSA_2"/>
    <property type="match status" value="1"/>
</dbReference>
<evidence type="ECO:0000256" key="2">
    <source>
        <dbReference type="ARBA" id="ARBA00022771"/>
    </source>
</evidence>
<reference evidence="6 7" key="1">
    <citation type="submission" date="2021-05" db="EMBL/GenBank/DDBJ databases">
        <title>Draft Whole Genome Sequencing Of Biosensor Chromobacterium violaceum Strain CV026 Reveals A Regulatory RNA In Chromobacterium violaceum Phenotype Regulatory Network.</title>
        <authorList>
            <person name="Hong K.W."/>
            <person name="Chan K.G."/>
            <person name="Chang C.-Y."/>
        </authorList>
    </citation>
    <scope>NUCLEOTIDE SEQUENCE [LARGE SCALE GENOMIC DNA]</scope>
    <source>
        <strain evidence="6 7">ATCC 31532</strain>
    </source>
</reference>
<comment type="caution">
    <text evidence="6">The sequence shown here is derived from an EMBL/GenBank/DDBJ whole genome shotgun (WGS) entry which is preliminary data.</text>
</comment>
<evidence type="ECO:0000313" key="6">
    <source>
        <dbReference type="EMBL" id="MBW8289242.1"/>
    </source>
</evidence>
<sequence length="56" mass="6246">MQLQRIDQALQRIRDGSYGYCAVSGEPIGIDRLQAQPTATLSRAAQEKLEARQKQS</sequence>
<proteinExistence type="predicted"/>
<keyword evidence="3" id="KW-0862">Zinc</keyword>
<dbReference type="EMBL" id="JAHDTB010000015">
    <property type="protein sequence ID" value="MBW8289242.1"/>
    <property type="molecule type" value="Genomic_DNA"/>
</dbReference>
<accession>A0ABS7FGQ4</accession>
<dbReference type="InterPro" id="IPR000962">
    <property type="entry name" value="Znf_DskA_TraR"/>
</dbReference>
<evidence type="ECO:0000313" key="7">
    <source>
        <dbReference type="Proteomes" id="UP000711178"/>
    </source>
</evidence>
<keyword evidence="7" id="KW-1185">Reference proteome</keyword>
<dbReference type="Pfam" id="PF01258">
    <property type="entry name" value="zf-dskA_traR"/>
    <property type="match status" value="1"/>
</dbReference>
<evidence type="ECO:0000259" key="5">
    <source>
        <dbReference type="Pfam" id="PF01258"/>
    </source>
</evidence>
<gene>
    <name evidence="6" type="ORF">KIF53_16535</name>
</gene>